<feature type="non-terminal residue" evidence="3">
    <location>
        <position position="950"/>
    </location>
</feature>
<dbReference type="OrthoDB" id="6288734at2759"/>
<evidence type="ECO:0000256" key="1">
    <source>
        <dbReference type="SAM" id="MobiDB-lite"/>
    </source>
</evidence>
<protein>
    <submittedName>
        <fullName evidence="3">Uncharacterized protein LOC108671500</fullName>
    </submittedName>
</protein>
<dbReference type="Proteomes" id="UP000694843">
    <property type="component" value="Unplaced"/>
</dbReference>
<reference evidence="3" key="1">
    <citation type="submission" date="2025-08" db="UniProtKB">
        <authorList>
            <consortium name="RefSeq"/>
        </authorList>
    </citation>
    <scope>IDENTIFICATION</scope>
</reference>
<evidence type="ECO:0000313" key="3">
    <source>
        <dbReference type="RefSeq" id="XP_018014543.1"/>
    </source>
</evidence>
<feature type="region of interest" description="Disordered" evidence="1">
    <location>
        <begin position="810"/>
        <end position="950"/>
    </location>
</feature>
<organism evidence="2 3">
    <name type="scientific">Hyalella azteca</name>
    <name type="common">Amphipod</name>
    <dbReference type="NCBI Taxonomy" id="294128"/>
    <lineage>
        <taxon>Eukaryota</taxon>
        <taxon>Metazoa</taxon>
        <taxon>Ecdysozoa</taxon>
        <taxon>Arthropoda</taxon>
        <taxon>Crustacea</taxon>
        <taxon>Multicrustacea</taxon>
        <taxon>Malacostraca</taxon>
        <taxon>Eumalacostraca</taxon>
        <taxon>Peracarida</taxon>
        <taxon>Amphipoda</taxon>
        <taxon>Senticaudata</taxon>
        <taxon>Talitrida</taxon>
        <taxon>Talitroidea</taxon>
        <taxon>Hyalellidae</taxon>
        <taxon>Hyalella</taxon>
    </lineage>
</organism>
<feature type="compositionally biased region" description="Basic residues" evidence="1">
    <location>
        <begin position="648"/>
        <end position="657"/>
    </location>
</feature>
<accession>A0A8B7NLJ9</accession>
<keyword evidence="2" id="KW-1185">Reference proteome</keyword>
<dbReference type="GeneID" id="108671500"/>
<feature type="compositionally biased region" description="Basic and acidic residues" evidence="1">
    <location>
        <begin position="870"/>
        <end position="882"/>
    </location>
</feature>
<gene>
    <name evidence="3" type="primary">LOC108671500</name>
</gene>
<sequence>MDPSEWEQVGSVRDAESNGVMRQLERFVWFMVHCSVGEDLHVPWHKLPRPPWWPRRLLFRIHTGATPTPSTRSLLQRLVERCYQYHGCEFLLQFCRSLVQHRPATGYRFTDNRDGTTAMHHTDTGKLLVTFRNENREYEKLMAGNSSPVKPLSVNPVTNRPQLLPRRGSGGAMVRGEVQDVFLCDRCDQEYTCLADVQVARLHALGLTPAPHTGRAPHSSPTKVSGGKGVRGAVWGAPPPHVRKVARSSAFRCDSVDFSSPLGRNRGLARWVTVYRSPKLPWTHSYSFNKAQRCDRWLTIETGLDARARTLLHQLRPPKVVLKRVPKRVIDRYSRLGGHQRPAMYIDLTGDEGAFMNQFIGGGSSLGLGGGSNHDPGETNRVVSGTVMPYGASGMMPASRTLSGSSIPFSQVMQIVTGNCNWAIAPGFMEHVIAGGQVPDNVIALTLQKLFSPTGRLVQLLKEAINNNNFRSKAEEEYGTSQPTPQQQNALLIKYGILQQVAYNIGVSDLMMNLVLNHGKVLSNASEMIRLTSLPPSIPRVTHPEVSSVLANGGAGRTVLQRHQLQLLREHQRQSLLLQRSSSSPGTPPQHFKPARPLGSTQSLVQSSQVRPETSRDDQSLASKSKSFPPTGLVGPRPVLRTPFVHRPGPKSRRKYRFPLSWNKTLPANTSRQVDIPSDNNDIQVLPSSSSSTSLLPMHQLPQFAALHQLTPKVFSDEGLNARLQQVIKQNLQQNTSVFSNIQNLQQNQTVSSNPAGGSTVSFNPAGSSTVGLPDPIHHDNGMSIIDVIDLSSDDEVECKSRKRIKDPLSIEHPSVHDSSKFGSELTTSRNSLSDNRLLTTNNSGDVIRNNSVPFNPRLPLNAPSNNTHLNKEVASKNERSHWSQSPANLSKGDHVSRSSGPATAARVTNGERPTKGAVSSSISYHINASSSVTTNKPDISSRKPTRGSY</sequence>
<dbReference type="KEGG" id="hazt:108671500"/>
<evidence type="ECO:0000313" key="2">
    <source>
        <dbReference type="Proteomes" id="UP000694843"/>
    </source>
</evidence>
<feature type="region of interest" description="Disordered" evidence="1">
    <location>
        <begin position="145"/>
        <end position="168"/>
    </location>
</feature>
<proteinExistence type="predicted"/>
<feature type="compositionally biased region" description="Low complexity" evidence="1">
    <location>
        <begin position="920"/>
        <end position="932"/>
    </location>
</feature>
<feature type="compositionally biased region" description="Polar residues" evidence="1">
    <location>
        <begin position="599"/>
        <end position="612"/>
    </location>
</feature>
<feature type="region of interest" description="Disordered" evidence="1">
    <location>
        <begin position="577"/>
        <end position="657"/>
    </location>
</feature>
<feature type="compositionally biased region" description="Basic and acidic residues" evidence="1">
    <location>
        <begin position="810"/>
        <end position="820"/>
    </location>
</feature>
<name>A0A8B7NLJ9_HYAAZ</name>
<dbReference type="AlphaFoldDB" id="A0A8B7NLJ9"/>
<feature type="compositionally biased region" description="Polar residues" evidence="1">
    <location>
        <begin position="821"/>
        <end position="854"/>
    </location>
</feature>
<dbReference type="RefSeq" id="XP_018014543.1">
    <property type="nucleotide sequence ID" value="XM_018159054.1"/>
</dbReference>